<evidence type="ECO:0000256" key="1">
    <source>
        <dbReference type="SAM" id="Phobius"/>
    </source>
</evidence>
<protein>
    <submittedName>
        <fullName evidence="2">Uncharacterized protein</fullName>
    </submittedName>
</protein>
<name>A0A5C7BDM5_9FLAO</name>
<dbReference type="EMBL" id="VOSB01000006">
    <property type="protein sequence ID" value="TXE18789.1"/>
    <property type="molecule type" value="Genomic_DNA"/>
</dbReference>
<evidence type="ECO:0000313" key="3">
    <source>
        <dbReference type="Proteomes" id="UP000321938"/>
    </source>
</evidence>
<keyword evidence="1" id="KW-0812">Transmembrane</keyword>
<reference evidence="2 3" key="1">
    <citation type="submission" date="2019-08" db="EMBL/GenBank/DDBJ databases">
        <title>Genome of Psychroserpens burtonensis ACAM 167.</title>
        <authorList>
            <person name="Bowman J.P."/>
        </authorList>
    </citation>
    <scope>NUCLEOTIDE SEQUENCE [LARGE SCALE GENOMIC DNA]</scope>
    <source>
        <strain evidence="2 3">ACAM 167</strain>
    </source>
</reference>
<organism evidence="2 3">
    <name type="scientific">Psychroserpens burtonensis</name>
    <dbReference type="NCBI Taxonomy" id="49278"/>
    <lineage>
        <taxon>Bacteria</taxon>
        <taxon>Pseudomonadati</taxon>
        <taxon>Bacteroidota</taxon>
        <taxon>Flavobacteriia</taxon>
        <taxon>Flavobacteriales</taxon>
        <taxon>Flavobacteriaceae</taxon>
        <taxon>Psychroserpens</taxon>
    </lineage>
</organism>
<dbReference type="RefSeq" id="WP_147231266.1">
    <property type="nucleotide sequence ID" value="NZ_VOSB01000006.1"/>
</dbReference>
<accession>A0A5C7BDM5</accession>
<keyword evidence="3" id="KW-1185">Reference proteome</keyword>
<keyword evidence="1" id="KW-0472">Membrane</keyword>
<keyword evidence="1" id="KW-1133">Transmembrane helix</keyword>
<dbReference type="STRING" id="1123037.GCA_000425305_02773"/>
<dbReference type="InterPro" id="IPR045749">
    <property type="entry name" value="DUF6090"/>
</dbReference>
<proteinExistence type="predicted"/>
<dbReference type="OrthoDB" id="821805at2"/>
<dbReference type="Proteomes" id="UP000321938">
    <property type="component" value="Unassembled WGS sequence"/>
</dbReference>
<feature type="transmembrane region" description="Helical" evidence="1">
    <location>
        <begin position="21"/>
        <end position="42"/>
    </location>
</feature>
<dbReference type="AlphaFoldDB" id="A0A5C7BDM5"/>
<evidence type="ECO:0000313" key="2">
    <source>
        <dbReference type="EMBL" id="TXE18789.1"/>
    </source>
</evidence>
<dbReference type="Pfam" id="PF19578">
    <property type="entry name" value="DUF6090"/>
    <property type="match status" value="1"/>
</dbReference>
<sequence>MIKFFRRIRQNMIKENRTSKYLLYAIGEIILVVIGILIALQINNWNITTQNKEQEKQILAQLLIEYTSNLEQINQKIDIRNEMLNSCYSLLGYRTETNNQIVADSIDAHLFRISIRPTFDPELSVTNELINSGKLYLLDDITLRNEISSYSSSLSELKEEEQIILNLTENRLIPFLIKNYQIGRMQMIMLEDKKLRAKFTMGSLGNYNTLKNTVLQSDYKPLLNNPDFEDYLMQFISYTAYTNDQSDGVKIKTESIIDIITSEVEDHKNN</sequence>
<comment type="caution">
    <text evidence="2">The sequence shown here is derived from an EMBL/GenBank/DDBJ whole genome shotgun (WGS) entry which is preliminary data.</text>
</comment>
<gene>
    <name evidence="2" type="ORF">ES692_04880</name>
</gene>